<feature type="non-terminal residue" evidence="1">
    <location>
        <position position="233"/>
    </location>
</feature>
<accession>A0AAV2SNA1</accession>
<dbReference type="InterPro" id="IPR029000">
    <property type="entry name" value="Cyclophilin-like_dom_sf"/>
</dbReference>
<sequence length="233" mass="26451">MVTQRKQMLHSWSVKNLYPDTAQGFLKALKEKNGVYVEMVIKNEKRHAKLSQLEKSFIFHPFTKQTVTDGSKCMPFDRFQKEISEDASLVFLELTLGDTIKGCIKVRLDKNLPNTSEHIVHIVTGHRGPSMKGIGLCKSKTIGLCNTSLPFSGIRFTHDSSRRSIAKTGDLIGFFPNGYLQYLYIHVDAQPNTFDFSIMANPYWVFGHVEEGFDILQVCYDNYKKGIKISDCG</sequence>
<evidence type="ECO:0000313" key="2">
    <source>
        <dbReference type="Proteomes" id="UP001497623"/>
    </source>
</evidence>
<dbReference type="EMBL" id="CAXKWB010104665">
    <property type="protein sequence ID" value="CAL4227590.1"/>
    <property type="molecule type" value="Genomic_DNA"/>
</dbReference>
<protein>
    <submittedName>
        <fullName evidence="1">Uncharacterized protein</fullName>
    </submittedName>
</protein>
<reference evidence="1 2" key="1">
    <citation type="submission" date="2024-05" db="EMBL/GenBank/DDBJ databases">
        <authorList>
            <person name="Wallberg A."/>
        </authorList>
    </citation>
    <scope>NUCLEOTIDE SEQUENCE [LARGE SCALE GENOMIC DNA]</scope>
</reference>
<comment type="caution">
    <text evidence="1">The sequence shown here is derived from an EMBL/GenBank/DDBJ whole genome shotgun (WGS) entry which is preliminary data.</text>
</comment>
<proteinExistence type="predicted"/>
<name>A0AAV2SNA1_MEGNR</name>
<keyword evidence="2" id="KW-1185">Reference proteome</keyword>
<dbReference type="SUPFAM" id="SSF50891">
    <property type="entry name" value="Cyclophilin-like"/>
    <property type="match status" value="1"/>
</dbReference>
<dbReference type="AlphaFoldDB" id="A0AAV2SNA1"/>
<evidence type="ECO:0000313" key="1">
    <source>
        <dbReference type="EMBL" id="CAL4227590.1"/>
    </source>
</evidence>
<dbReference type="Proteomes" id="UP001497623">
    <property type="component" value="Unassembled WGS sequence"/>
</dbReference>
<gene>
    <name evidence="1" type="ORF">MNOR_LOCUS39546</name>
</gene>
<organism evidence="1 2">
    <name type="scientific">Meganyctiphanes norvegica</name>
    <name type="common">Northern krill</name>
    <name type="synonym">Thysanopoda norvegica</name>
    <dbReference type="NCBI Taxonomy" id="48144"/>
    <lineage>
        <taxon>Eukaryota</taxon>
        <taxon>Metazoa</taxon>
        <taxon>Ecdysozoa</taxon>
        <taxon>Arthropoda</taxon>
        <taxon>Crustacea</taxon>
        <taxon>Multicrustacea</taxon>
        <taxon>Malacostraca</taxon>
        <taxon>Eumalacostraca</taxon>
        <taxon>Eucarida</taxon>
        <taxon>Euphausiacea</taxon>
        <taxon>Euphausiidae</taxon>
        <taxon>Meganyctiphanes</taxon>
    </lineage>
</organism>